<keyword evidence="6" id="KW-0812">Transmembrane</keyword>
<dbReference type="Pfam" id="PF02181">
    <property type="entry name" value="FH2"/>
    <property type="match status" value="1"/>
</dbReference>
<evidence type="ECO:0000256" key="3">
    <source>
        <dbReference type="ARBA" id="ARBA00025793"/>
    </source>
</evidence>
<feature type="region of interest" description="Disordered" evidence="5">
    <location>
        <begin position="782"/>
        <end position="836"/>
    </location>
</feature>
<evidence type="ECO:0000313" key="10">
    <source>
        <dbReference type="Proteomes" id="UP001327560"/>
    </source>
</evidence>
<feature type="compositionally biased region" description="Basic and acidic residues" evidence="5">
    <location>
        <begin position="173"/>
        <end position="184"/>
    </location>
</feature>
<dbReference type="InterPro" id="IPR042201">
    <property type="entry name" value="FH2_Formin_sf"/>
</dbReference>
<keyword evidence="6" id="KW-0472">Membrane</keyword>
<dbReference type="GO" id="GO:0045010">
    <property type="term" value="P:actin nucleation"/>
    <property type="evidence" value="ECO:0007669"/>
    <property type="project" value="InterPro"/>
</dbReference>
<feature type="region of interest" description="Disordered" evidence="5">
    <location>
        <begin position="163"/>
        <end position="366"/>
    </location>
</feature>
<feature type="compositionally biased region" description="Pro residues" evidence="5">
    <location>
        <begin position="49"/>
        <end position="60"/>
    </location>
</feature>
<gene>
    <name evidence="9" type="ORF">Cni_G17606</name>
</gene>
<reference evidence="9 10" key="1">
    <citation type="submission" date="2023-10" db="EMBL/GenBank/DDBJ databases">
        <title>Chromosome-scale genome assembly provides insights into flower coloration mechanisms of Canna indica.</title>
        <authorList>
            <person name="Li C."/>
        </authorList>
    </citation>
    <scope>NUCLEOTIDE SEQUENCE [LARGE SCALE GENOMIC DNA]</scope>
    <source>
        <tissue evidence="9">Flower</tissue>
    </source>
</reference>
<dbReference type="Gene3D" id="1.20.58.2220">
    <property type="entry name" value="Formin, FH2 domain"/>
    <property type="match status" value="1"/>
</dbReference>
<evidence type="ECO:0000256" key="5">
    <source>
        <dbReference type="SAM" id="MobiDB-lite"/>
    </source>
</evidence>
<evidence type="ECO:0000313" key="9">
    <source>
        <dbReference type="EMBL" id="WOL08853.1"/>
    </source>
</evidence>
<dbReference type="AlphaFoldDB" id="A0AAQ3KHF2"/>
<organism evidence="9 10">
    <name type="scientific">Canna indica</name>
    <name type="common">Indian-shot</name>
    <dbReference type="NCBI Taxonomy" id="4628"/>
    <lineage>
        <taxon>Eukaryota</taxon>
        <taxon>Viridiplantae</taxon>
        <taxon>Streptophyta</taxon>
        <taxon>Embryophyta</taxon>
        <taxon>Tracheophyta</taxon>
        <taxon>Spermatophyta</taxon>
        <taxon>Magnoliopsida</taxon>
        <taxon>Liliopsida</taxon>
        <taxon>Zingiberales</taxon>
        <taxon>Cannaceae</taxon>
        <taxon>Canna</taxon>
    </lineage>
</organism>
<dbReference type="Proteomes" id="UP001327560">
    <property type="component" value="Chromosome 5"/>
</dbReference>
<comment type="similarity">
    <text evidence="3">Belongs to the formin-like family. Class-I subfamily.</text>
</comment>
<dbReference type="InterPro" id="IPR027643">
    <property type="entry name" value="Formin-like_plant"/>
</dbReference>
<dbReference type="GO" id="GO:0051015">
    <property type="term" value="F:actin filament binding"/>
    <property type="evidence" value="ECO:0007669"/>
    <property type="project" value="InterPro"/>
</dbReference>
<evidence type="ECO:0000256" key="7">
    <source>
        <dbReference type="SAM" id="SignalP"/>
    </source>
</evidence>
<feature type="compositionally biased region" description="Pro residues" evidence="5">
    <location>
        <begin position="308"/>
        <end position="319"/>
    </location>
</feature>
<dbReference type="PANTHER" id="PTHR23213:SF354">
    <property type="entry name" value="FORMIN-LIKE PROTEIN 4"/>
    <property type="match status" value="1"/>
</dbReference>
<feature type="compositionally biased region" description="Polar residues" evidence="5">
    <location>
        <begin position="191"/>
        <end position="208"/>
    </location>
</feature>
<dbReference type="InterPro" id="IPR015425">
    <property type="entry name" value="FH2_Formin"/>
</dbReference>
<feature type="chain" id="PRO_5042983846" description="Formin-like protein" evidence="7">
    <location>
        <begin position="20"/>
        <end position="836"/>
    </location>
</feature>
<evidence type="ECO:0000256" key="2">
    <source>
        <dbReference type="ARBA" id="ARBA00022729"/>
    </source>
</evidence>
<dbReference type="EMBL" id="CP136894">
    <property type="protein sequence ID" value="WOL08853.1"/>
    <property type="molecule type" value="Genomic_DNA"/>
</dbReference>
<evidence type="ECO:0000256" key="1">
    <source>
        <dbReference type="ARBA" id="ARBA00004167"/>
    </source>
</evidence>
<feature type="compositionally biased region" description="Pro residues" evidence="5">
    <location>
        <begin position="278"/>
        <end position="300"/>
    </location>
</feature>
<dbReference type="SUPFAM" id="SSF101447">
    <property type="entry name" value="Formin homology 2 domain (FH2 domain)"/>
    <property type="match status" value="1"/>
</dbReference>
<keyword evidence="10" id="KW-1185">Reference proteome</keyword>
<evidence type="ECO:0000256" key="4">
    <source>
        <dbReference type="RuleBase" id="RU361260"/>
    </source>
</evidence>
<dbReference type="PROSITE" id="PS51444">
    <property type="entry name" value="FH2"/>
    <property type="match status" value="1"/>
</dbReference>
<proteinExistence type="inferred from homology"/>
<dbReference type="PANTHER" id="PTHR23213">
    <property type="entry name" value="FORMIN-RELATED"/>
    <property type="match status" value="1"/>
</dbReference>
<keyword evidence="6" id="KW-1133">Transmembrane helix</keyword>
<sequence length="836" mass="91334">MGSTAIPLILFLLFSSSRLQLITSSSTSPKNIETRFPSLPSPAFVNPSRVPPQPSVPPPGATDTSKEKVTKAVVATATGSFALCGLLFLFFQFFATRRWRKEKVVDVQRKSSLRLQQLRSRSKANLALAGSLFVDEDALDAVYWREFDKKMCCACHRRREFYSSGPSEDEDEASPKRDGWRLQEKPLFPSGSVNSSSLTFADRSPSSPRSRHQFAPPNNQQLPLPVGDRHLLLPPNQWLPPPPGRTMSSASSRQLLPRIAVPPEAPSPDASTTRPRRPPPPQASRPPLPPSVPLPPPPPAMKSKAAAPAPPPPPAPPLQPMNKNIPAPTAPPPPPGGSRKGGASSSPWTPRAISAAESGPKKLKPLHWDKVNPVNVEHSMVWDKITNGSFRVDEDVMEALFGTAVTNKAATDSSNSSTSSSSAATTTQICLLDPRKSQNVAIILRSLTVSRQDILDGILDGRRLSSDALERITKIVLSKEEEDLIRGYSGDPSKLADAESFLFHILRAVPASPFARIDAMLFAATYESEVAHFTQSLQTLEQACGELKNPTRGLFLKLLEAVLKAGNRMNAGTARGNAQAFNLAALRKLSDVKSTDGSTTLLHFVVEEVVRSEGKRLVVNRSYSLRRSDSGASLERTTSRRGREEREREYAMLGLPIVGGLSDEFANLKKAAAMDYDALITMCPVLQSRVADIRRLLETCGQGGFAKEMKSFVGRAEKELRMKREEQARVLELVKKTTEYYHAAASNDRGAHPLQLFVAVKDFLDMVDKACVDITRNLQKKKPPPAVAVAAKKSGSPTKLGSVRERREVARFPNLPRHFLSDGSKSDSSSDEDISK</sequence>
<feature type="transmembrane region" description="Helical" evidence="6">
    <location>
        <begin position="72"/>
        <end position="94"/>
    </location>
</feature>
<evidence type="ECO:0000256" key="6">
    <source>
        <dbReference type="SAM" id="Phobius"/>
    </source>
</evidence>
<feature type="domain" description="FH2" evidence="8">
    <location>
        <begin position="353"/>
        <end position="793"/>
    </location>
</feature>
<comment type="subcellular location">
    <subcellularLocation>
        <location evidence="1">Membrane</location>
        <topology evidence="1">Single-pass membrane protein</topology>
    </subcellularLocation>
</comment>
<dbReference type="GO" id="GO:0016020">
    <property type="term" value="C:membrane"/>
    <property type="evidence" value="ECO:0007669"/>
    <property type="project" value="UniProtKB-SubCell"/>
</dbReference>
<evidence type="ECO:0000259" key="8">
    <source>
        <dbReference type="PROSITE" id="PS51444"/>
    </source>
</evidence>
<feature type="region of interest" description="Disordered" evidence="5">
    <location>
        <begin position="43"/>
        <end position="65"/>
    </location>
</feature>
<keyword evidence="2 7" id="KW-0732">Signal</keyword>
<name>A0AAQ3KHF2_9LILI</name>
<protein>
    <recommendedName>
        <fullName evidence="4">Formin-like protein</fullName>
    </recommendedName>
</protein>
<dbReference type="SMART" id="SM00498">
    <property type="entry name" value="FH2"/>
    <property type="match status" value="1"/>
</dbReference>
<accession>A0AAQ3KHF2</accession>
<feature type="signal peptide" evidence="7">
    <location>
        <begin position="1"/>
        <end position="19"/>
    </location>
</feature>